<dbReference type="InterPro" id="IPR046347">
    <property type="entry name" value="bZIP_sf"/>
</dbReference>
<dbReference type="SMART" id="SM00338">
    <property type="entry name" value="BRLZ"/>
    <property type="match status" value="1"/>
</dbReference>
<dbReference type="PANTHER" id="PTHR36911">
    <property type="entry name" value="LIM ZINC-BINDING DOMAIN-CONTAINING PROTEIN-RELATED"/>
    <property type="match status" value="1"/>
</dbReference>
<sequence>MLSDSASIESEVENVEETVSFAVNVLGDESAARICNSLSQANNQCYTREVIPTFSSSCTPNLPVRKRKSPGAMLSSLDDNLLNPTEAKRPNNNNNNNNSNNNNDNNNNNTTFTEATYSNPNVNSLQIFSESHILMSALPPIIRPPMPKAREIRLEQNRKAARESRRRKKVMIEELQRSVIFFSRANATLKQQNDELQGILFQTQAAIQRVNASDAVVPPNTAVEVQAPTTFVPEPSQVMNVPQKVEAQSEPSTEYVTPKDYTQTIPSTLTVSNIQANNMTNNSSNDALNVTSNDTAAAAALLAAASSTGTSSATPQSFMPFFQAMAMAPASAMLPAPVNHAYAMQQQLAAAHFFAAAANPVVFQQQQVVMQQLQQQAAAAWQNATAKSAQNSPPVTPDISFATNRCLPLTGNTKQS</sequence>
<proteinExistence type="predicted"/>
<dbReference type="Pfam" id="PF00170">
    <property type="entry name" value="bZIP_1"/>
    <property type="match status" value="1"/>
</dbReference>
<dbReference type="SUPFAM" id="SSF57959">
    <property type="entry name" value="Leucine zipper domain"/>
    <property type="match status" value="1"/>
</dbReference>
<feature type="domain" description="BZIP" evidence="2">
    <location>
        <begin position="147"/>
        <end position="197"/>
    </location>
</feature>
<evidence type="ECO:0000313" key="3">
    <source>
        <dbReference type="EMBL" id="CAD9657625.1"/>
    </source>
</evidence>
<accession>A0A7S2R1A2</accession>
<dbReference type="AlphaFoldDB" id="A0A7S2R1A2"/>
<dbReference type="InterPro" id="IPR004827">
    <property type="entry name" value="bZIP"/>
</dbReference>
<feature type="compositionally biased region" description="Low complexity" evidence="1">
    <location>
        <begin position="91"/>
        <end position="109"/>
    </location>
</feature>
<evidence type="ECO:0000256" key="1">
    <source>
        <dbReference type="SAM" id="MobiDB-lite"/>
    </source>
</evidence>
<dbReference type="PROSITE" id="PS50217">
    <property type="entry name" value="BZIP"/>
    <property type="match status" value="1"/>
</dbReference>
<dbReference type="CDD" id="cd14686">
    <property type="entry name" value="bZIP"/>
    <property type="match status" value="1"/>
</dbReference>
<dbReference type="PROSITE" id="PS00036">
    <property type="entry name" value="BZIP_BASIC"/>
    <property type="match status" value="1"/>
</dbReference>
<name>A0A7S2R1A2_9STRA</name>
<evidence type="ECO:0000259" key="2">
    <source>
        <dbReference type="PROSITE" id="PS50217"/>
    </source>
</evidence>
<dbReference type="Gene3D" id="1.20.5.170">
    <property type="match status" value="1"/>
</dbReference>
<dbReference type="GO" id="GO:0003700">
    <property type="term" value="F:DNA-binding transcription factor activity"/>
    <property type="evidence" value="ECO:0007669"/>
    <property type="project" value="InterPro"/>
</dbReference>
<protein>
    <recommendedName>
        <fullName evidence="2">BZIP domain-containing protein</fullName>
    </recommendedName>
</protein>
<organism evidence="3">
    <name type="scientific">Eucampia antarctica</name>
    <dbReference type="NCBI Taxonomy" id="49252"/>
    <lineage>
        <taxon>Eukaryota</taxon>
        <taxon>Sar</taxon>
        <taxon>Stramenopiles</taxon>
        <taxon>Ochrophyta</taxon>
        <taxon>Bacillariophyta</taxon>
        <taxon>Mediophyceae</taxon>
        <taxon>Biddulphiophycidae</taxon>
        <taxon>Hemiaulales</taxon>
        <taxon>Hemiaulaceae</taxon>
        <taxon>Eucampia</taxon>
    </lineage>
</organism>
<dbReference type="PANTHER" id="PTHR36911:SF1">
    <property type="entry name" value="LIM ZINC-BINDING DOMAIN-CONTAINING PROTEIN"/>
    <property type="match status" value="1"/>
</dbReference>
<gene>
    <name evidence="3" type="ORF">EANT1437_LOCUS1426</name>
</gene>
<feature type="region of interest" description="Disordered" evidence="1">
    <location>
        <begin position="57"/>
        <end position="117"/>
    </location>
</feature>
<dbReference type="EMBL" id="HBHI01002832">
    <property type="protein sequence ID" value="CAD9657625.1"/>
    <property type="molecule type" value="Transcribed_RNA"/>
</dbReference>
<reference evidence="3" key="1">
    <citation type="submission" date="2021-01" db="EMBL/GenBank/DDBJ databases">
        <authorList>
            <person name="Corre E."/>
            <person name="Pelletier E."/>
            <person name="Niang G."/>
            <person name="Scheremetjew M."/>
            <person name="Finn R."/>
            <person name="Kale V."/>
            <person name="Holt S."/>
            <person name="Cochrane G."/>
            <person name="Meng A."/>
            <person name="Brown T."/>
            <person name="Cohen L."/>
        </authorList>
    </citation>
    <scope>NUCLEOTIDE SEQUENCE</scope>
    <source>
        <strain evidence="3">CCMP1452</strain>
    </source>
</reference>